<feature type="binding site" evidence="8">
    <location>
        <position position="51"/>
    </location>
    <ligand>
        <name>Fe cation</name>
        <dbReference type="ChEBI" id="CHEBI:24875"/>
        <label>2</label>
    </ligand>
</feature>
<dbReference type="PIRSF" id="PIRSF002560">
    <property type="entry name" value="Bacterioferritin"/>
    <property type="match status" value="1"/>
</dbReference>
<dbReference type="SUPFAM" id="SSF47240">
    <property type="entry name" value="Ferritin-like"/>
    <property type="match status" value="1"/>
</dbReference>
<reference evidence="10 11" key="1">
    <citation type="submission" date="2016-10" db="EMBL/GenBank/DDBJ databases">
        <authorList>
            <person name="de Groot N.N."/>
        </authorList>
    </citation>
    <scope>NUCLEOTIDE SEQUENCE [LARGE SCALE GENOMIC DNA]</scope>
    <source>
        <strain evidence="10 11">Nm24</strain>
    </source>
</reference>
<feature type="binding site" evidence="8">
    <location>
        <position position="54"/>
    </location>
    <ligand>
        <name>Fe cation</name>
        <dbReference type="ChEBI" id="CHEBI:24875"/>
        <label>1</label>
    </ligand>
</feature>
<dbReference type="GO" id="GO:0006826">
    <property type="term" value="P:iron ion transport"/>
    <property type="evidence" value="ECO:0007669"/>
    <property type="project" value="InterPro"/>
</dbReference>
<comment type="cofactor">
    <cofactor evidence="1">
        <name>heme b</name>
        <dbReference type="ChEBI" id="CHEBI:60344"/>
    </cofactor>
</comment>
<keyword evidence="4" id="KW-0349">Heme</keyword>
<evidence type="ECO:0000313" key="11">
    <source>
        <dbReference type="Proteomes" id="UP000183926"/>
    </source>
</evidence>
<dbReference type="PRINTS" id="PR00601">
    <property type="entry name" value="BACFERRITIN"/>
</dbReference>
<proteinExistence type="inferred from homology"/>
<feature type="domain" description="Ferritin-like diiron" evidence="9">
    <location>
        <begin position="1"/>
        <end position="140"/>
    </location>
</feature>
<gene>
    <name evidence="10" type="ORF">SAMN05216339_1167</name>
</gene>
<dbReference type="GO" id="GO:0020037">
    <property type="term" value="F:heme binding"/>
    <property type="evidence" value="ECO:0007669"/>
    <property type="project" value="TreeGrafter"/>
</dbReference>
<feature type="binding site" evidence="8">
    <location>
        <position position="127"/>
    </location>
    <ligand>
        <name>Fe cation</name>
        <dbReference type="ChEBI" id="CHEBI:24875"/>
        <label>1</label>
    </ligand>
</feature>
<dbReference type="Proteomes" id="UP000183926">
    <property type="component" value="Unassembled WGS sequence"/>
</dbReference>
<feature type="binding site" evidence="8">
    <location>
        <position position="50"/>
    </location>
    <ligand>
        <name>Fe cation</name>
        <dbReference type="ChEBI" id="CHEBI:24875"/>
        <label>3</label>
    </ligand>
</feature>
<dbReference type="InterPro" id="IPR012347">
    <property type="entry name" value="Ferritin-like"/>
</dbReference>
<dbReference type="PANTHER" id="PTHR30295">
    <property type="entry name" value="BACTERIOFERRITIN"/>
    <property type="match status" value="1"/>
</dbReference>
<sequence length="140" mass="15815">MAVDPRTLGWLARALNHEMGAVQQYLAQSVLARLWGDVELSARLRAEAFEELEHAERLMERQILLGVAPSGGQLPVVRLGRTAQELLAHDQQIEVQAVQLYTDALMHAQRLRDQDSTALFQSLLAQEREHLEHIMRTKSG</sequence>
<dbReference type="Pfam" id="PF00210">
    <property type="entry name" value="Ferritin"/>
    <property type="match status" value="1"/>
</dbReference>
<evidence type="ECO:0000256" key="8">
    <source>
        <dbReference type="PIRSR" id="PIRSR002560-1"/>
    </source>
</evidence>
<evidence type="ECO:0000256" key="5">
    <source>
        <dbReference type="ARBA" id="ARBA00022723"/>
    </source>
</evidence>
<dbReference type="RefSeq" id="WP_074929465.1">
    <property type="nucleotide sequence ID" value="NZ_FPBL01000016.1"/>
</dbReference>
<dbReference type="AlphaFoldDB" id="A0A1I7J8S8"/>
<dbReference type="PROSITE" id="PS50905">
    <property type="entry name" value="FERRITIN_LIKE"/>
    <property type="match status" value="1"/>
</dbReference>
<dbReference type="GO" id="GO:0006879">
    <property type="term" value="P:intracellular iron ion homeostasis"/>
    <property type="evidence" value="ECO:0007669"/>
    <property type="project" value="UniProtKB-KW"/>
</dbReference>
<dbReference type="PANTHER" id="PTHR30295:SF0">
    <property type="entry name" value="BACTERIOFERRITIN"/>
    <property type="match status" value="1"/>
</dbReference>
<dbReference type="Gene3D" id="1.20.1260.10">
    <property type="match status" value="1"/>
</dbReference>
<feature type="binding site" evidence="8">
    <location>
        <position position="18"/>
    </location>
    <ligand>
        <name>Fe cation</name>
        <dbReference type="ChEBI" id="CHEBI:24875"/>
        <label>1</label>
    </ligand>
</feature>
<accession>A0A1I7J8S8</accession>
<dbReference type="InterPro" id="IPR008331">
    <property type="entry name" value="Ferritin_DPS_dom"/>
</dbReference>
<dbReference type="InterPro" id="IPR009040">
    <property type="entry name" value="Ferritin-like_diiron"/>
</dbReference>
<dbReference type="GO" id="GO:0005829">
    <property type="term" value="C:cytosol"/>
    <property type="evidence" value="ECO:0007669"/>
    <property type="project" value="TreeGrafter"/>
</dbReference>
<evidence type="ECO:0000256" key="7">
    <source>
        <dbReference type="PIRNR" id="PIRNR002560"/>
    </source>
</evidence>
<evidence type="ECO:0000313" key="10">
    <source>
        <dbReference type="EMBL" id="SFU81524.1"/>
    </source>
</evidence>
<evidence type="ECO:0000259" key="9">
    <source>
        <dbReference type="PROSITE" id="PS50905"/>
    </source>
</evidence>
<keyword evidence="5 7" id="KW-0479">Metal-binding</keyword>
<evidence type="ECO:0000256" key="1">
    <source>
        <dbReference type="ARBA" id="ARBA00001970"/>
    </source>
</evidence>
<dbReference type="EMBL" id="FPBL01000016">
    <property type="protein sequence ID" value="SFU81524.1"/>
    <property type="molecule type" value="Genomic_DNA"/>
</dbReference>
<dbReference type="InterPro" id="IPR002024">
    <property type="entry name" value="Bacterioferritin"/>
</dbReference>
<organism evidence="10 11">
    <name type="scientific">Nitrosomonas eutropha</name>
    <dbReference type="NCBI Taxonomy" id="916"/>
    <lineage>
        <taxon>Bacteria</taxon>
        <taxon>Pseudomonadati</taxon>
        <taxon>Pseudomonadota</taxon>
        <taxon>Betaproteobacteria</taxon>
        <taxon>Nitrosomonadales</taxon>
        <taxon>Nitrosomonadaceae</taxon>
        <taxon>Nitrosomonas</taxon>
    </lineage>
</organism>
<feature type="binding site" evidence="8">
    <location>
        <position position="94"/>
    </location>
    <ligand>
        <name>Fe cation</name>
        <dbReference type="ChEBI" id="CHEBI:24875"/>
        <label>2</label>
    </ligand>
</feature>
<dbReference type="InterPro" id="IPR009078">
    <property type="entry name" value="Ferritin-like_SF"/>
</dbReference>
<dbReference type="GO" id="GO:0004322">
    <property type="term" value="F:ferroxidase activity"/>
    <property type="evidence" value="ECO:0007669"/>
    <property type="project" value="TreeGrafter"/>
</dbReference>
<name>A0A1I7J8S8_9PROT</name>
<feature type="binding site" evidence="8">
    <location>
        <position position="127"/>
    </location>
    <ligand>
        <name>Fe cation</name>
        <dbReference type="ChEBI" id="CHEBI:24875"/>
        <label>2</label>
    </ligand>
</feature>
<protein>
    <recommendedName>
        <fullName evidence="7">Bacterioferritin</fullName>
    </recommendedName>
</protein>
<keyword evidence="6 7" id="KW-0408">Iron</keyword>
<dbReference type="OrthoDB" id="9800505at2"/>
<keyword evidence="3 7" id="KW-0409">Iron storage</keyword>
<evidence type="ECO:0000256" key="6">
    <source>
        <dbReference type="ARBA" id="ARBA00023004"/>
    </source>
</evidence>
<dbReference type="GO" id="GO:0008199">
    <property type="term" value="F:ferric iron binding"/>
    <property type="evidence" value="ECO:0007669"/>
    <property type="project" value="InterPro"/>
</dbReference>
<evidence type="ECO:0000256" key="4">
    <source>
        <dbReference type="ARBA" id="ARBA00022617"/>
    </source>
</evidence>
<comment type="similarity">
    <text evidence="2 7">Belongs to the bacterioferritin family.</text>
</comment>
<feature type="binding site" evidence="8">
    <location>
        <position position="130"/>
    </location>
    <ligand>
        <name>Fe cation</name>
        <dbReference type="ChEBI" id="CHEBI:24875"/>
        <label>2</label>
    </ligand>
</feature>
<feature type="binding site" evidence="8">
    <location>
        <position position="51"/>
    </location>
    <ligand>
        <name>Fe cation</name>
        <dbReference type="ChEBI" id="CHEBI:24875"/>
        <label>1</label>
    </ligand>
</feature>
<evidence type="ECO:0000256" key="3">
    <source>
        <dbReference type="ARBA" id="ARBA00022434"/>
    </source>
</evidence>
<evidence type="ECO:0000256" key="2">
    <source>
        <dbReference type="ARBA" id="ARBA00008093"/>
    </source>
</evidence>